<dbReference type="RefSeq" id="WP_105359370.1">
    <property type="nucleotide sequence ID" value="NZ_PUIA01000085.1"/>
</dbReference>
<evidence type="ECO:0000256" key="4">
    <source>
        <dbReference type="ARBA" id="ARBA00022982"/>
    </source>
</evidence>
<dbReference type="OrthoDB" id="9786132at2"/>
<dbReference type="SUPFAM" id="SSF54862">
    <property type="entry name" value="4Fe-4S ferredoxins"/>
    <property type="match status" value="1"/>
</dbReference>
<feature type="transmembrane region" description="Helical" evidence="7">
    <location>
        <begin position="151"/>
        <end position="173"/>
    </location>
</feature>
<feature type="transmembrane region" description="Helical" evidence="7">
    <location>
        <begin position="193"/>
        <end position="210"/>
    </location>
</feature>
<dbReference type="Pfam" id="PF12801">
    <property type="entry name" value="Fer4_5"/>
    <property type="match status" value="1"/>
</dbReference>
<evidence type="ECO:0000313" key="10">
    <source>
        <dbReference type="Proteomes" id="UP000240009"/>
    </source>
</evidence>
<dbReference type="Pfam" id="PF11614">
    <property type="entry name" value="FixG_C"/>
    <property type="match status" value="1"/>
</dbReference>
<dbReference type="GO" id="GO:0046872">
    <property type="term" value="F:metal ion binding"/>
    <property type="evidence" value="ECO:0007669"/>
    <property type="project" value="UniProtKB-KW"/>
</dbReference>
<gene>
    <name evidence="9" type="primary">ccoG</name>
    <name evidence="9" type="ORF">C5Y96_25680</name>
</gene>
<dbReference type="PROSITE" id="PS00198">
    <property type="entry name" value="4FE4S_FER_1"/>
    <property type="match status" value="1"/>
</dbReference>
<evidence type="ECO:0000256" key="6">
    <source>
        <dbReference type="ARBA" id="ARBA00023014"/>
    </source>
</evidence>
<evidence type="ECO:0000256" key="3">
    <source>
        <dbReference type="ARBA" id="ARBA00022723"/>
    </source>
</evidence>
<dbReference type="InterPro" id="IPR017896">
    <property type="entry name" value="4Fe4S_Fe-S-bd"/>
</dbReference>
<dbReference type="EMBL" id="PUIA01000085">
    <property type="protein sequence ID" value="PQO25295.1"/>
    <property type="molecule type" value="Genomic_DNA"/>
</dbReference>
<protein>
    <submittedName>
        <fullName evidence="9">Cytochrome c oxidase accessory protein CcoG</fullName>
    </submittedName>
</protein>
<evidence type="ECO:0000256" key="7">
    <source>
        <dbReference type="SAM" id="Phobius"/>
    </source>
</evidence>
<dbReference type="AlphaFoldDB" id="A0A2S8EZE5"/>
<accession>A0A2S8EZE5</accession>
<comment type="caution">
    <text evidence="9">The sequence shown here is derived from an EMBL/GenBank/DDBJ whole genome shotgun (WGS) entry which is preliminary data.</text>
</comment>
<dbReference type="Proteomes" id="UP000240009">
    <property type="component" value="Unassembled WGS sequence"/>
</dbReference>
<evidence type="ECO:0000313" key="9">
    <source>
        <dbReference type="EMBL" id="PQO25295.1"/>
    </source>
</evidence>
<evidence type="ECO:0000256" key="1">
    <source>
        <dbReference type="ARBA" id="ARBA00022448"/>
    </source>
</evidence>
<dbReference type="InterPro" id="IPR051684">
    <property type="entry name" value="Electron_Trans/Redox"/>
</dbReference>
<feature type="domain" description="4Fe-4S ferredoxin-type" evidence="8">
    <location>
        <begin position="252"/>
        <end position="282"/>
    </location>
</feature>
<keyword evidence="1" id="KW-0813">Transport</keyword>
<keyword evidence="4" id="KW-0249">Electron transport</keyword>
<dbReference type="NCBIfam" id="TIGR02745">
    <property type="entry name" value="ccoG_rdxA_fixG"/>
    <property type="match status" value="1"/>
</dbReference>
<evidence type="ECO:0000259" key="8">
    <source>
        <dbReference type="PROSITE" id="PS51379"/>
    </source>
</evidence>
<organism evidence="9 10">
    <name type="scientific">Blastopirellula marina</name>
    <dbReference type="NCBI Taxonomy" id="124"/>
    <lineage>
        <taxon>Bacteria</taxon>
        <taxon>Pseudomonadati</taxon>
        <taxon>Planctomycetota</taxon>
        <taxon>Planctomycetia</taxon>
        <taxon>Pirellulales</taxon>
        <taxon>Pirellulaceae</taxon>
        <taxon>Blastopirellula</taxon>
    </lineage>
</organism>
<dbReference type="InterPro" id="IPR014116">
    <property type="entry name" value="Cyt_c_oxidase_cbb3_FixG"/>
</dbReference>
<reference evidence="9 10" key="1">
    <citation type="submission" date="2018-02" db="EMBL/GenBank/DDBJ databases">
        <title>Comparative genomes isolates from brazilian mangrove.</title>
        <authorList>
            <person name="Araujo J.E."/>
            <person name="Taketani R.G."/>
            <person name="Silva M.C.P."/>
            <person name="Loureco M.V."/>
            <person name="Andreote F.D."/>
        </authorList>
    </citation>
    <scope>NUCLEOTIDE SEQUENCE [LARGE SCALE GENOMIC DNA]</scope>
    <source>
        <strain evidence="9 10">HEX-2 MGV</strain>
    </source>
</reference>
<dbReference type="InterPro" id="IPR017900">
    <property type="entry name" value="4Fe4S_Fe_S_CS"/>
</dbReference>
<keyword evidence="7" id="KW-1133">Transmembrane helix</keyword>
<keyword evidence="7" id="KW-0812">Transmembrane</keyword>
<proteinExistence type="predicted"/>
<dbReference type="PANTHER" id="PTHR30176">
    <property type="entry name" value="FERREDOXIN-TYPE PROTEIN NAPH"/>
    <property type="match status" value="1"/>
</dbReference>
<dbReference type="GO" id="GO:0051539">
    <property type="term" value="F:4 iron, 4 sulfur cluster binding"/>
    <property type="evidence" value="ECO:0007669"/>
    <property type="project" value="UniProtKB-KW"/>
</dbReference>
<dbReference type="Pfam" id="PF13746">
    <property type="entry name" value="Fer4_18"/>
    <property type="match status" value="1"/>
</dbReference>
<evidence type="ECO:0000256" key="5">
    <source>
        <dbReference type="ARBA" id="ARBA00023004"/>
    </source>
</evidence>
<dbReference type="Gene3D" id="3.30.70.20">
    <property type="match status" value="1"/>
</dbReference>
<dbReference type="Gene3D" id="2.60.40.10">
    <property type="entry name" value="Immunoglobulins"/>
    <property type="match status" value="1"/>
</dbReference>
<keyword evidence="7" id="KW-0472">Membrane</keyword>
<keyword evidence="5" id="KW-0408">Iron</keyword>
<feature type="transmembrane region" description="Helical" evidence="7">
    <location>
        <begin position="36"/>
        <end position="57"/>
    </location>
</feature>
<keyword evidence="3" id="KW-0479">Metal-binding</keyword>
<dbReference type="PANTHER" id="PTHR30176:SF3">
    <property type="entry name" value="FERREDOXIN-TYPE PROTEIN NAPH"/>
    <property type="match status" value="1"/>
</dbReference>
<evidence type="ECO:0000256" key="2">
    <source>
        <dbReference type="ARBA" id="ARBA00022485"/>
    </source>
</evidence>
<feature type="transmembrane region" description="Helical" evidence="7">
    <location>
        <begin position="85"/>
        <end position="106"/>
    </location>
</feature>
<sequence>MSDEFLTPDEHVLSTLESDGSRRWLFPRLSRGHYWYLRRIVGFALIAIFVGLPHLYINGKPSILLDITQREFTIFGYTFLPTDTLLLALLMIGIFLTIFLLTALLGRVWCGWACPQTVYLEFVYRPIERFFLGTSGRGGVPNSKVPGYRRAALYGVYLLLSMGLAHTFLAYFVGVERLSQWVRQSPFEHPGPFLVMALTTGLMMFDFVFFREQLCLIACPYGRFQSVLLDRNSLIVAYDTIRGEPRGKRKHELPIISEQQGDCIDCGLCVRTCPTGIDIRDGLQMECVHCTQCIDACDEIMTKIDRPTGLIRYSSQEAIEGGKQKFLRPRVIVYPALLTIVIAIMVVTFANKKSFDVTLIRGVGIPFSIAQDGHVENALQLKIVNRLEATDELNVTIEPETLKLDIAEKVILDPKATKTVPIVVVANRSDFQGGKIRATIQIQSTQSNNVRRVECQIFGP</sequence>
<name>A0A2S8EZE5_9BACT</name>
<dbReference type="InterPro" id="IPR032879">
    <property type="entry name" value="FixG_C"/>
</dbReference>
<dbReference type="PROSITE" id="PS51379">
    <property type="entry name" value="4FE4S_FER_2"/>
    <property type="match status" value="1"/>
</dbReference>
<keyword evidence="6" id="KW-0411">Iron-sulfur</keyword>
<feature type="transmembrane region" description="Helical" evidence="7">
    <location>
        <begin position="331"/>
        <end position="350"/>
    </location>
</feature>
<dbReference type="GO" id="GO:0005886">
    <property type="term" value="C:plasma membrane"/>
    <property type="evidence" value="ECO:0007669"/>
    <property type="project" value="TreeGrafter"/>
</dbReference>
<dbReference type="InterPro" id="IPR013783">
    <property type="entry name" value="Ig-like_fold"/>
</dbReference>
<keyword evidence="2" id="KW-0004">4Fe-4S</keyword>